<evidence type="ECO:0000313" key="1">
    <source>
        <dbReference type="EMBL" id="CRK91424.1"/>
    </source>
</evidence>
<sequence length="25" mass="2829">MQKFFFSTIEIMCLCDISSSSAIVQ</sequence>
<reference evidence="1 2" key="1">
    <citation type="submission" date="2015-04" db="EMBL/GenBank/DDBJ databases">
        <authorList>
            <person name="Syromyatnikov M.Y."/>
            <person name="Popov V.N."/>
        </authorList>
    </citation>
    <scope>NUCLEOTIDE SEQUENCE [LARGE SCALE GENOMIC DNA]</scope>
</reference>
<evidence type="ECO:0000313" key="2">
    <source>
        <dbReference type="Proteomes" id="UP000183832"/>
    </source>
</evidence>
<keyword evidence="2" id="KW-1185">Reference proteome</keyword>
<dbReference type="AlphaFoldDB" id="A0A1J1HTM6"/>
<dbReference type="EMBL" id="CVRI01000020">
    <property type="protein sequence ID" value="CRK91424.1"/>
    <property type="molecule type" value="Genomic_DNA"/>
</dbReference>
<protein>
    <submittedName>
        <fullName evidence="1">CLUMA_CG005096, isoform A</fullName>
    </submittedName>
</protein>
<organism evidence="1 2">
    <name type="scientific">Clunio marinus</name>
    <dbReference type="NCBI Taxonomy" id="568069"/>
    <lineage>
        <taxon>Eukaryota</taxon>
        <taxon>Metazoa</taxon>
        <taxon>Ecdysozoa</taxon>
        <taxon>Arthropoda</taxon>
        <taxon>Hexapoda</taxon>
        <taxon>Insecta</taxon>
        <taxon>Pterygota</taxon>
        <taxon>Neoptera</taxon>
        <taxon>Endopterygota</taxon>
        <taxon>Diptera</taxon>
        <taxon>Nematocera</taxon>
        <taxon>Chironomoidea</taxon>
        <taxon>Chironomidae</taxon>
        <taxon>Clunio</taxon>
    </lineage>
</organism>
<accession>A0A1J1HTM6</accession>
<dbReference type="Proteomes" id="UP000183832">
    <property type="component" value="Unassembled WGS sequence"/>
</dbReference>
<proteinExistence type="predicted"/>
<gene>
    <name evidence="1" type="ORF">CLUMA_CG005096</name>
</gene>
<name>A0A1J1HTM6_9DIPT</name>